<sequence>MPRLNKFSWNIDTCVDKKNIEIAFSSNEDIQRSFTRKQYGPVSSLVETFTTRESEDECHIYSLPYQFENFCSLSNSFQGGMFDSVLSLMMADLYPFEHNFFKVISQSFFLLKQLIIFNDASQKDKQLSKTLITFSHLIILNLDSAHTDYAEQFLVAEHYHLPCLLDLTIGYESLALVTNNFTNDATRLTCSKLTSLCIDFFSQQTDAELQRHIHSNSELKQQYDVLLSIDEATSIVENDCFIPMSTPGYDYPTKDHSGPAACQCMKHCSNLLHQKRRVKLLQKKFLI</sequence>
<organism evidence="1 2">
    <name type="scientific">Rotaria socialis</name>
    <dbReference type="NCBI Taxonomy" id="392032"/>
    <lineage>
        <taxon>Eukaryota</taxon>
        <taxon>Metazoa</taxon>
        <taxon>Spiralia</taxon>
        <taxon>Gnathifera</taxon>
        <taxon>Rotifera</taxon>
        <taxon>Eurotatoria</taxon>
        <taxon>Bdelloidea</taxon>
        <taxon>Philodinida</taxon>
        <taxon>Philodinidae</taxon>
        <taxon>Rotaria</taxon>
    </lineage>
</organism>
<dbReference type="EMBL" id="CAJOBQ010000010">
    <property type="protein sequence ID" value="CAF4207654.1"/>
    <property type="molecule type" value="Genomic_DNA"/>
</dbReference>
<accession>A0A820BI45</accession>
<proteinExistence type="predicted"/>
<name>A0A820BI45_9BILA</name>
<gene>
    <name evidence="1" type="ORF">TSG867_LOCUS493</name>
</gene>
<evidence type="ECO:0000313" key="2">
    <source>
        <dbReference type="Proteomes" id="UP000663862"/>
    </source>
</evidence>
<dbReference type="Proteomes" id="UP000663862">
    <property type="component" value="Unassembled WGS sequence"/>
</dbReference>
<reference evidence="1" key="1">
    <citation type="submission" date="2021-02" db="EMBL/GenBank/DDBJ databases">
        <authorList>
            <person name="Nowell W R."/>
        </authorList>
    </citation>
    <scope>NUCLEOTIDE SEQUENCE</scope>
</reference>
<comment type="caution">
    <text evidence="1">The sequence shown here is derived from an EMBL/GenBank/DDBJ whole genome shotgun (WGS) entry which is preliminary data.</text>
</comment>
<protein>
    <submittedName>
        <fullName evidence="1">Uncharacterized protein</fullName>
    </submittedName>
</protein>
<evidence type="ECO:0000313" key="1">
    <source>
        <dbReference type="EMBL" id="CAF4207654.1"/>
    </source>
</evidence>
<dbReference type="AlphaFoldDB" id="A0A820BI45"/>